<dbReference type="AlphaFoldDB" id="A0A7C4MQS2"/>
<dbReference type="InterPro" id="IPR018759">
    <property type="entry name" value="BBP2_2"/>
</dbReference>
<accession>A0A7C4MQS2</accession>
<dbReference type="Gene3D" id="2.40.160.10">
    <property type="entry name" value="Porin"/>
    <property type="match status" value="1"/>
</dbReference>
<name>A0A7C4MQS2_9BACT</name>
<sequence>MTQFRTIIRIVGLLLLIPIGQLYADIQIRITPLLNVTQSYEDNIDLEKNNTKSDYIVVVSPGIKLLASTKSSRLKLDYSPGFSFYAKYNEYNTVRHRAGLDYFYRWNQKVQLNVRDQYYRTEDYFELPQDAVISGTKIRKGRNTVDSNEAVASVDYRFGPEDKFTLGYRHRLLRNQDPRYNDAEEHGPFAEFDYWMSKRQGIRLGYLYIRGTYDTREDQPLTLNTDDYDGHRADARYMFRFSPQTSVYTRYAYSTRNFDRVSSEDYHVHEAAFGIDHAVSRRASLFAEGGYFWKEREQAPKDRVEGYLAGAGWNQRFEHGTLQLGVQHGWDDGLLEEEVRGFTRYWSYQARVSRQLSRHTEAYAGGLMRTNDYELKEDETVAQAGVGISARLKEWLYMTLGVDHRRLISDNPDNEYQDNRVFLLLSAEATRPYMFGTKVHGNSP</sequence>
<protein>
    <recommendedName>
        <fullName evidence="2">TIGR03016 family PEP-CTERM system-associated outer membrane protein</fullName>
    </recommendedName>
</protein>
<comment type="caution">
    <text evidence="1">The sequence shown here is derived from an EMBL/GenBank/DDBJ whole genome shotgun (WGS) entry which is preliminary data.</text>
</comment>
<dbReference type="InterPro" id="IPR023614">
    <property type="entry name" value="Porin_dom_sf"/>
</dbReference>
<dbReference type="EMBL" id="DSUH01000190">
    <property type="protein sequence ID" value="HGU32785.1"/>
    <property type="molecule type" value="Genomic_DNA"/>
</dbReference>
<evidence type="ECO:0008006" key="2">
    <source>
        <dbReference type="Google" id="ProtNLM"/>
    </source>
</evidence>
<evidence type="ECO:0000313" key="1">
    <source>
        <dbReference type="EMBL" id="HGU32785.1"/>
    </source>
</evidence>
<dbReference type="Pfam" id="PF10082">
    <property type="entry name" value="BBP2_2"/>
    <property type="match status" value="1"/>
</dbReference>
<dbReference type="SUPFAM" id="SSF56935">
    <property type="entry name" value="Porins"/>
    <property type="match status" value="2"/>
</dbReference>
<reference evidence="1" key="1">
    <citation type="journal article" date="2020" name="mSystems">
        <title>Genome- and Community-Level Interaction Insights into Carbon Utilization and Element Cycling Functions of Hydrothermarchaeota in Hydrothermal Sediment.</title>
        <authorList>
            <person name="Zhou Z."/>
            <person name="Liu Y."/>
            <person name="Xu W."/>
            <person name="Pan J."/>
            <person name="Luo Z.H."/>
            <person name="Li M."/>
        </authorList>
    </citation>
    <scope>NUCLEOTIDE SEQUENCE [LARGE SCALE GENOMIC DNA]</scope>
    <source>
        <strain evidence="1">SpSt-477</strain>
    </source>
</reference>
<organism evidence="1">
    <name type="scientific">Desulfatirhabdium butyrativorans</name>
    <dbReference type="NCBI Taxonomy" id="340467"/>
    <lineage>
        <taxon>Bacteria</taxon>
        <taxon>Pseudomonadati</taxon>
        <taxon>Thermodesulfobacteriota</taxon>
        <taxon>Desulfobacteria</taxon>
        <taxon>Desulfobacterales</taxon>
        <taxon>Desulfatirhabdiaceae</taxon>
        <taxon>Desulfatirhabdium</taxon>
    </lineage>
</organism>
<gene>
    <name evidence="1" type="ORF">ENS29_08015</name>
</gene>
<proteinExistence type="predicted"/>